<dbReference type="Proteomes" id="UP000017700">
    <property type="component" value="Chromosome"/>
</dbReference>
<gene>
    <name evidence="2" type="ORF">CWC46_04005</name>
    <name evidence="3" type="ORF">Ser39006_004005</name>
</gene>
<evidence type="ECO:0000313" key="2">
    <source>
        <dbReference type="EMBL" id="AUG99053.1"/>
    </source>
</evidence>
<keyword evidence="1" id="KW-0472">Membrane</keyword>
<evidence type="ECO:0000256" key="1">
    <source>
        <dbReference type="SAM" id="Phobius"/>
    </source>
</evidence>
<accession>A0A2I5T3B8</accession>
<name>A0A2I5T3B8_SERS3</name>
<keyword evidence="1" id="KW-0812">Transmembrane</keyword>
<protein>
    <recommendedName>
        <fullName evidence="6">YgjV family protein</fullName>
    </recommendedName>
</protein>
<evidence type="ECO:0008006" key="6">
    <source>
        <dbReference type="Google" id="ProtNLM"/>
    </source>
</evidence>
<dbReference type="EMBL" id="CP025085">
    <property type="protein sequence ID" value="AUG99053.1"/>
    <property type="molecule type" value="Genomic_DNA"/>
</dbReference>
<organism evidence="3 4">
    <name type="scientific">Serratia sp. (strain ATCC 39006)</name>
    <name type="common">Prodigiosinella confusarubida</name>
    <dbReference type="NCBI Taxonomy" id="104623"/>
    <lineage>
        <taxon>Bacteria</taxon>
        <taxon>Pseudomonadati</taxon>
        <taxon>Pseudomonadota</taxon>
        <taxon>Gammaproteobacteria</taxon>
        <taxon>Enterobacterales</taxon>
        <taxon>Pectobacteriaceae</taxon>
        <taxon>Prodigiosinella</taxon>
    </lineage>
</organism>
<keyword evidence="1" id="KW-1133">Transmembrane helix</keyword>
<dbReference type="STRING" id="104623.Ser39006_00211"/>
<dbReference type="AlphaFoldDB" id="A0A2I5T3B8"/>
<reference evidence="3 4" key="1">
    <citation type="journal article" date="2013" name="Genome Announc.">
        <title>Draft genome sequence of Serratia sp. strain ATCC 39006, a model bacterium for analysis of the biosynthesis and regulation of prodigiosin, a carbapenem, and gas vesicles.</title>
        <authorList>
            <person name="Fineran P.C."/>
            <person name="Iglesias Cans M.C."/>
            <person name="Ramsay J.P."/>
            <person name="Wilf N.M."/>
            <person name="Cossyleon D."/>
            <person name="McNeil M.B."/>
            <person name="Williamson N.R."/>
            <person name="Monson R.E."/>
            <person name="Becher S.A."/>
            <person name="Stanton J.A."/>
            <person name="Brugger K."/>
            <person name="Brown S.D."/>
            <person name="Salmond G.P."/>
        </authorList>
    </citation>
    <scope>NUCLEOTIDE SEQUENCE [LARGE SCALE GENOMIC DNA]</scope>
    <source>
        <strain evidence="3">ATCC 39006</strain>
        <strain evidence="4">ATCC 39006 / SC 11482</strain>
    </source>
</reference>
<reference evidence="3" key="2">
    <citation type="submission" date="2013-09" db="EMBL/GenBank/DDBJ databases">
        <authorList>
            <person name="Wang G."/>
            <person name="Yang Y."/>
            <person name="Su Y."/>
        </authorList>
    </citation>
    <scope>NUCLEOTIDE SEQUENCE</scope>
    <source>
        <strain evidence="3">ATCC 39006</strain>
    </source>
</reference>
<reference evidence="2 5" key="3">
    <citation type="submission" date="2017-11" db="EMBL/GenBank/DDBJ databases">
        <title>Complete genome sequence of Serratia sp. ATCC 39006 LacA.</title>
        <authorList>
            <person name="Hampton H.G."/>
            <person name="Jackson S.A."/>
            <person name="Jauregui R."/>
            <person name="Poulter G.T.M."/>
            <person name="Salmond G.P.C."/>
            <person name="Fineran P.C."/>
        </authorList>
    </citation>
    <scope>NUCLEOTIDE SEQUENCE [LARGE SCALE GENOMIC DNA]</scope>
    <source>
        <strain evidence="2 5">ATCC 39006</strain>
    </source>
</reference>
<dbReference type="Pfam" id="PF10688">
    <property type="entry name" value="Imp-YgjV"/>
    <property type="match status" value="1"/>
</dbReference>
<dbReference type="OrthoDB" id="677174at2"/>
<dbReference type="RefSeq" id="WP_021013488.1">
    <property type="nucleotide sequence ID" value="NZ_CP025084.1"/>
</dbReference>
<dbReference type="EMBL" id="CP025084">
    <property type="protein sequence ID" value="AUH03368.1"/>
    <property type="molecule type" value="Genomic_DNA"/>
</dbReference>
<sequence length="80" mass="8897">MSFLDVFGYIGTVVVALSFICKSILRLRLLNMIGATIITLYALTIRAYPVAVLDGLIVIINGYQLYLIYKSKKGIRINAL</sequence>
<dbReference type="InterPro" id="IPR019629">
    <property type="entry name" value="Uncharacterised_HI1736/YgjV"/>
</dbReference>
<dbReference type="KEGG" id="sera:Ser39006_004005"/>
<dbReference type="Proteomes" id="UP000233778">
    <property type="component" value="Chromosome"/>
</dbReference>
<evidence type="ECO:0000313" key="5">
    <source>
        <dbReference type="Proteomes" id="UP000233778"/>
    </source>
</evidence>
<feature type="transmembrane region" description="Helical" evidence="1">
    <location>
        <begin position="51"/>
        <end position="69"/>
    </location>
</feature>
<feature type="transmembrane region" description="Helical" evidence="1">
    <location>
        <begin position="29"/>
        <end position="45"/>
    </location>
</feature>
<keyword evidence="4" id="KW-1185">Reference proteome</keyword>
<proteinExistence type="predicted"/>
<feature type="transmembrane region" description="Helical" evidence="1">
    <location>
        <begin position="6"/>
        <end position="22"/>
    </location>
</feature>
<reference evidence="3" key="4">
    <citation type="submission" date="2017-11" db="EMBL/GenBank/DDBJ databases">
        <title>Complete genome sequence of Serratia sp. ATCC 39006.</title>
        <authorList>
            <person name="Hampton H.G."/>
            <person name="Jackson S.A."/>
            <person name="Jauregui R."/>
            <person name="Poulter G.T.M."/>
            <person name="Salmond G.P.C."/>
            <person name="Fineran P.C."/>
        </authorList>
    </citation>
    <scope>NUCLEOTIDE SEQUENCE</scope>
    <source>
        <strain evidence="3">ATCC 39006</strain>
    </source>
</reference>
<evidence type="ECO:0000313" key="4">
    <source>
        <dbReference type="Proteomes" id="UP000017700"/>
    </source>
</evidence>
<dbReference type="KEGG" id="serq:CWC46_04005"/>
<evidence type="ECO:0000313" key="3">
    <source>
        <dbReference type="EMBL" id="AUH03368.1"/>
    </source>
</evidence>